<gene>
    <name evidence="2" type="ORF">HMPREF0645_2133</name>
</gene>
<dbReference type="Proteomes" id="UP000003160">
    <property type="component" value="Unassembled WGS sequence"/>
</dbReference>
<proteinExistence type="predicted"/>
<dbReference type="EMBL" id="ACKS01000080">
    <property type="protein sequence ID" value="EFA43455.1"/>
    <property type="molecule type" value="Genomic_DNA"/>
</dbReference>
<comment type="caution">
    <text evidence="2">The sequence shown here is derived from an EMBL/GenBank/DDBJ whole genome shotgun (WGS) entry which is preliminary data.</text>
</comment>
<dbReference type="AlphaFoldDB" id="D1PYU8"/>
<organism evidence="2 3">
    <name type="scientific">Hallella bergensis DSM 17361</name>
    <dbReference type="NCBI Taxonomy" id="585502"/>
    <lineage>
        <taxon>Bacteria</taxon>
        <taxon>Pseudomonadati</taxon>
        <taxon>Bacteroidota</taxon>
        <taxon>Bacteroidia</taxon>
        <taxon>Bacteroidales</taxon>
        <taxon>Prevotellaceae</taxon>
        <taxon>Hallella</taxon>
    </lineage>
</organism>
<accession>D1PYU8</accession>
<name>D1PYU8_9BACT</name>
<feature type="transmembrane region" description="Helical" evidence="1">
    <location>
        <begin position="101"/>
        <end position="118"/>
    </location>
</feature>
<dbReference type="HOGENOM" id="CLU_1650582_0_0_10"/>
<evidence type="ECO:0000313" key="2">
    <source>
        <dbReference type="EMBL" id="EFA43455.1"/>
    </source>
</evidence>
<keyword evidence="1" id="KW-1133">Transmembrane helix</keyword>
<evidence type="ECO:0000313" key="3">
    <source>
        <dbReference type="Proteomes" id="UP000003160"/>
    </source>
</evidence>
<reference evidence="2 3" key="1">
    <citation type="submission" date="2009-10" db="EMBL/GenBank/DDBJ databases">
        <authorList>
            <person name="Qin X."/>
            <person name="Bachman B."/>
            <person name="Battles P."/>
            <person name="Bell A."/>
            <person name="Bess C."/>
            <person name="Bickham C."/>
            <person name="Chaboub L."/>
            <person name="Chen D."/>
            <person name="Coyle M."/>
            <person name="Deiros D.R."/>
            <person name="Dinh H."/>
            <person name="Forbes L."/>
            <person name="Fowler G."/>
            <person name="Francisco L."/>
            <person name="Fu Q."/>
            <person name="Gubbala S."/>
            <person name="Hale W."/>
            <person name="Han Y."/>
            <person name="Hemphill L."/>
            <person name="Highlander S.K."/>
            <person name="Hirani K."/>
            <person name="Hogues M."/>
            <person name="Jackson L."/>
            <person name="Jakkamsetti A."/>
            <person name="Javaid M."/>
            <person name="Jiang H."/>
            <person name="Korchina V."/>
            <person name="Kovar C."/>
            <person name="Lara F."/>
            <person name="Lee S."/>
            <person name="Mata R."/>
            <person name="Mathew T."/>
            <person name="Moen C."/>
            <person name="Morales K."/>
            <person name="Munidasa M."/>
            <person name="Nazareth L."/>
            <person name="Ngo R."/>
            <person name="Nguyen L."/>
            <person name="Okwuonu G."/>
            <person name="Ongeri F."/>
            <person name="Patil S."/>
            <person name="Petrosino J."/>
            <person name="Pham C."/>
            <person name="Pham P."/>
            <person name="Pu L.-L."/>
            <person name="Puazo M."/>
            <person name="Raj R."/>
            <person name="Reid J."/>
            <person name="Rouhana J."/>
            <person name="Saada N."/>
            <person name="Shang Y."/>
            <person name="Simmons D."/>
            <person name="Thornton R."/>
            <person name="Warren J."/>
            <person name="Weissenberger G."/>
            <person name="Zhang J."/>
            <person name="Zhang L."/>
            <person name="Zhou C."/>
            <person name="Zhu D."/>
            <person name="Muzny D."/>
            <person name="Worley K."/>
            <person name="Gibbs R."/>
        </authorList>
    </citation>
    <scope>NUCLEOTIDE SEQUENCE [LARGE SCALE GENOMIC DNA]</scope>
    <source>
        <strain evidence="2 3">DSM 17361</strain>
    </source>
</reference>
<keyword evidence="1" id="KW-0812">Transmembrane</keyword>
<keyword evidence="1" id="KW-0472">Membrane</keyword>
<keyword evidence="3" id="KW-1185">Reference proteome</keyword>
<evidence type="ECO:0000256" key="1">
    <source>
        <dbReference type="SAM" id="Phobius"/>
    </source>
</evidence>
<sequence>MLSSLEQLLISTDAATQAANEINNFAFIYLNYIKINKEKWLLLIKHFRVVLIQRFLFERIKIGFTRFMSIIKKRTSGQQGIHIYYVDDLDGWTYVFTLRCYPFFIHILLICVFVLMLYSQHFILCKIMKFTYQFFSFYKLLYIFYIRKIISSVNNDTHWK</sequence>
<protein>
    <submittedName>
        <fullName evidence="2">Uncharacterized protein</fullName>
    </submittedName>
</protein>